<reference evidence="1 2" key="1">
    <citation type="submission" date="2020-08" db="EMBL/GenBank/DDBJ databases">
        <authorList>
            <person name="Koutsovoulos G."/>
            <person name="Danchin GJ E."/>
        </authorList>
    </citation>
    <scope>NUCLEOTIDE SEQUENCE [LARGE SCALE GENOMIC DNA]</scope>
</reference>
<dbReference type="Proteomes" id="UP000580250">
    <property type="component" value="Unassembled WGS sequence"/>
</dbReference>
<proteinExistence type="predicted"/>
<sequence length="72" mass="7986">MRPIDFYASNDSLCVQSTKNSIFLGVAKLGYGSKAFLYVRDLSPLGLGPFLTLSLVFKNFGKTIITFRNFEG</sequence>
<evidence type="ECO:0000313" key="1">
    <source>
        <dbReference type="EMBL" id="CAD2149953.1"/>
    </source>
</evidence>
<gene>
    <name evidence="1" type="ORF">MENT_LOCUS9840</name>
</gene>
<name>A0A6V7UBK8_MELEN</name>
<accession>A0A6V7UBK8</accession>
<comment type="caution">
    <text evidence="1">The sequence shown here is derived from an EMBL/GenBank/DDBJ whole genome shotgun (WGS) entry which is preliminary data.</text>
</comment>
<organism evidence="1 2">
    <name type="scientific">Meloidogyne enterolobii</name>
    <name type="common">Root-knot nematode worm</name>
    <name type="synonym">Meloidogyne mayaguensis</name>
    <dbReference type="NCBI Taxonomy" id="390850"/>
    <lineage>
        <taxon>Eukaryota</taxon>
        <taxon>Metazoa</taxon>
        <taxon>Ecdysozoa</taxon>
        <taxon>Nematoda</taxon>
        <taxon>Chromadorea</taxon>
        <taxon>Rhabditida</taxon>
        <taxon>Tylenchina</taxon>
        <taxon>Tylenchomorpha</taxon>
        <taxon>Tylenchoidea</taxon>
        <taxon>Meloidogynidae</taxon>
        <taxon>Meloidogyninae</taxon>
        <taxon>Meloidogyne</taxon>
    </lineage>
</organism>
<dbReference type="EMBL" id="CAJEWN010000045">
    <property type="protein sequence ID" value="CAD2149953.1"/>
    <property type="molecule type" value="Genomic_DNA"/>
</dbReference>
<dbReference type="AlphaFoldDB" id="A0A6V7UBK8"/>
<protein>
    <submittedName>
        <fullName evidence="1">Uncharacterized protein</fullName>
    </submittedName>
</protein>
<evidence type="ECO:0000313" key="2">
    <source>
        <dbReference type="Proteomes" id="UP000580250"/>
    </source>
</evidence>